<evidence type="ECO:0000313" key="2">
    <source>
        <dbReference type="EMBL" id="GAG05911.1"/>
    </source>
</evidence>
<name>X0VZK0_9ZZZZ</name>
<feature type="domain" description="N-acetylmuramoyl-L-alanine amidase" evidence="1">
    <location>
        <begin position="2"/>
        <end position="122"/>
    </location>
</feature>
<dbReference type="Pfam" id="PF01510">
    <property type="entry name" value="Amidase_2"/>
    <property type="match status" value="1"/>
</dbReference>
<reference evidence="2" key="1">
    <citation type="journal article" date="2014" name="Front. Microbiol.">
        <title>High frequency of phylogenetically diverse reductive dehalogenase-homologous genes in deep subseafloor sedimentary metagenomes.</title>
        <authorList>
            <person name="Kawai M."/>
            <person name="Futagami T."/>
            <person name="Toyoda A."/>
            <person name="Takaki Y."/>
            <person name="Nishi S."/>
            <person name="Hori S."/>
            <person name="Arai W."/>
            <person name="Tsubouchi T."/>
            <person name="Morono Y."/>
            <person name="Uchiyama I."/>
            <person name="Ito T."/>
            <person name="Fujiyama A."/>
            <person name="Inagaki F."/>
            <person name="Takami H."/>
        </authorList>
    </citation>
    <scope>NUCLEOTIDE SEQUENCE</scope>
    <source>
        <strain evidence="2">Expedition CK06-06</strain>
    </source>
</reference>
<protein>
    <recommendedName>
        <fullName evidence="1">N-acetylmuramoyl-L-alanine amidase domain-containing protein</fullName>
    </recommendedName>
</protein>
<gene>
    <name evidence="2" type="ORF">S01H1_34718</name>
</gene>
<dbReference type="CDD" id="cd06583">
    <property type="entry name" value="PGRP"/>
    <property type="match status" value="1"/>
</dbReference>
<organism evidence="2">
    <name type="scientific">marine sediment metagenome</name>
    <dbReference type="NCBI Taxonomy" id="412755"/>
    <lineage>
        <taxon>unclassified sequences</taxon>
        <taxon>metagenomes</taxon>
        <taxon>ecological metagenomes</taxon>
    </lineage>
</organism>
<proteinExistence type="predicted"/>
<dbReference type="EMBL" id="BARS01021640">
    <property type="protein sequence ID" value="GAG05911.1"/>
    <property type="molecule type" value="Genomic_DNA"/>
</dbReference>
<dbReference type="Gene3D" id="3.40.80.10">
    <property type="entry name" value="Peptidoglycan recognition protein-like"/>
    <property type="match status" value="1"/>
</dbReference>
<dbReference type="SUPFAM" id="SSF55846">
    <property type="entry name" value="N-acetylmuramoyl-L-alanine amidase-like"/>
    <property type="match status" value="1"/>
</dbReference>
<evidence type="ECO:0000259" key="1">
    <source>
        <dbReference type="SMART" id="SM00644"/>
    </source>
</evidence>
<comment type="caution">
    <text evidence="2">The sequence shown here is derived from an EMBL/GenBank/DDBJ whole genome shotgun (WGS) entry which is preliminary data.</text>
</comment>
<accession>X0VZK0</accession>
<dbReference type="SMART" id="SM00644">
    <property type="entry name" value="Ami_2"/>
    <property type="match status" value="1"/>
</dbReference>
<dbReference type="GO" id="GO:0008745">
    <property type="term" value="F:N-acetylmuramoyl-L-alanine amidase activity"/>
    <property type="evidence" value="ECO:0007669"/>
    <property type="project" value="InterPro"/>
</dbReference>
<dbReference type="AlphaFoldDB" id="X0VZK0"/>
<dbReference type="GO" id="GO:0009253">
    <property type="term" value="P:peptidoglycan catabolic process"/>
    <property type="evidence" value="ECO:0007669"/>
    <property type="project" value="InterPro"/>
</dbReference>
<sequence length="145" mass="15747">MRSIQLIVIHHSASPLTTTAAQIAVWHAARFRLGTGYHRIVEASGAVLDGRKVQRIGCHAKGSNEHSIGICAVGDNTRADCHWTVAQNDALAKTIMYYHTLYPLAKVCGHKDTSGARTACPGLNVATWCRNRLIEVPLLEGVQHA</sequence>
<dbReference type="InterPro" id="IPR036505">
    <property type="entry name" value="Amidase/PGRP_sf"/>
</dbReference>
<dbReference type="InterPro" id="IPR002502">
    <property type="entry name" value="Amidase_domain"/>
</dbReference>